<dbReference type="SUPFAM" id="SSF54106">
    <property type="entry name" value="LysM domain"/>
    <property type="match status" value="1"/>
</dbReference>
<dbReference type="STRING" id="36805.BOH66_16005"/>
<dbReference type="InterPro" id="IPR036779">
    <property type="entry name" value="LysM_dom_sf"/>
</dbReference>
<dbReference type="OrthoDB" id="5079710at2"/>
<evidence type="ECO:0008006" key="3">
    <source>
        <dbReference type="Google" id="ProtNLM"/>
    </source>
</evidence>
<accession>A0A1P8UBR5</accession>
<evidence type="ECO:0000313" key="1">
    <source>
        <dbReference type="EMBL" id="APZ35568.1"/>
    </source>
</evidence>
<name>A0A1P8UBR5_9MICO</name>
<dbReference type="RefSeq" id="WP_076691934.1">
    <property type="nucleotide sequence ID" value="NZ_CP018762.1"/>
</dbReference>
<sequence length="77" mass="8263">MPAAGAKEHATGTANDDLTEYVVAPGDTFTGIGERFCIEDIHLAMINRRDSAELYAGETIRLFPDGAAADYFADVPE</sequence>
<dbReference type="Proteomes" id="UP000187185">
    <property type="component" value="Chromosome"/>
</dbReference>
<keyword evidence="2" id="KW-1185">Reference proteome</keyword>
<organism evidence="1 2">
    <name type="scientific">Microbacterium aurum</name>
    <dbReference type="NCBI Taxonomy" id="36805"/>
    <lineage>
        <taxon>Bacteria</taxon>
        <taxon>Bacillati</taxon>
        <taxon>Actinomycetota</taxon>
        <taxon>Actinomycetes</taxon>
        <taxon>Micrococcales</taxon>
        <taxon>Microbacteriaceae</taxon>
        <taxon>Microbacterium</taxon>
    </lineage>
</organism>
<dbReference type="CDD" id="cd00118">
    <property type="entry name" value="LysM"/>
    <property type="match status" value="1"/>
</dbReference>
<dbReference type="EMBL" id="CP018762">
    <property type="protein sequence ID" value="APZ35568.1"/>
    <property type="molecule type" value="Genomic_DNA"/>
</dbReference>
<dbReference type="AlphaFoldDB" id="A0A1P8UBR5"/>
<dbReference type="KEGG" id="maur:BOH66_16005"/>
<reference evidence="1 2" key="1">
    <citation type="submission" date="2016-12" db="EMBL/GenBank/DDBJ databases">
        <title>Complete genome sequence of Microbacterium aurum KACC 15219.</title>
        <authorList>
            <person name="Jung Y."/>
            <person name="Shin J.-H."/>
            <person name="Lee Y.-J."/>
            <person name="Yi H."/>
            <person name="Bahn Y.-S."/>
            <person name="Kim J.F."/>
            <person name="Lee D.-W."/>
        </authorList>
    </citation>
    <scope>NUCLEOTIDE SEQUENCE [LARGE SCALE GENOMIC DNA]</scope>
    <source>
        <strain evidence="1 2">KACC 15219</strain>
    </source>
</reference>
<dbReference type="Gene3D" id="3.10.350.10">
    <property type="entry name" value="LysM domain"/>
    <property type="match status" value="1"/>
</dbReference>
<gene>
    <name evidence="1" type="ORF">BOH66_16005</name>
</gene>
<evidence type="ECO:0000313" key="2">
    <source>
        <dbReference type="Proteomes" id="UP000187185"/>
    </source>
</evidence>
<dbReference type="InterPro" id="IPR018392">
    <property type="entry name" value="LysM"/>
</dbReference>
<proteinExistence type="predicted"/>
<protein>
    <recommendedName>
        <fullName evidence="3">LysM domain-containing protein</fullName>
    </recommendedName>
</protein>